<keyword evidence="3" id="KW-0949">S-adenosyl-L-methionine</keyword>
<dbReference type="CDD" id="cd02440">
    <property type="entry name" value="AdoMet_MTases"/>
    <property type="match status" value="1"/>
</dbReference>
<evidence type="ECO:0000313" key="6">
    <source>
        <dbReference type="Proteomes" id="UP001519290"/>
    </source>
</evidence>
<feature type="domain" description="Methyltransferase" evidence="4">
    <location>
        <begin position="48"/>
        <end position="144"/>
    </location>
</feature>
<evidence type="ECO:0000256" key="3">
    <source>
        <dbReference type="ARBA" id="ARBA00022691"/>
    </source>
</evidence>
<dbReference type="GO" id="GO:0032259">
    <property type="term" value="P:methylation"/>
    <property type="evidence" value="ECO:0007669"/>
    <property type="project" value="UniProtKB-KW"/>
</dbReference>
<sequence>MNIRTTPNPLVRWAGRRLGEFNARHPWSHNHHFHPWILRSLPPDASRVLDVGCGRGDLVVELAARTGRVDGIDPDQEMSYAAASRCADDPRVRIRRRSLTEHAARVLAAEPDGAYDAITMVASLHHMDLEEALRQARSLLRPGGRLLVVTLTTPVTAFDQVWDVANALTNPIIGLVKHPRPVREAGEPLPIPVRDPSWSLDVLRESAALELPGAVIRRREGFRATLRWDRPAAGEFTA</sequence>
<name>A0ABS4X0Z1_9MICO</name>
<accession>A0ABS4X0Z1</accession>
<evidence type="ECO:0000313" key="5">
    <source>
        <dbReference type="EMBL" id="MBP2382051.1"/>
    </source>
</evidence>
<protein>
    <submittedName>
        <fullName evidence="5">SAM-dependent methyltransferase</fullName>
    </submittedName>
</protein>
<gene>
    <name evidence="5" type="ORF">JOF43_002008</name>
</gene>
<dbReference type="RefSeq" id="WP_209901665.1">
    <property type="nucleotide sequence ID" value="NZ_BAAAJW010000011.1"/>
</dbReference>
<evidence type="ECO:0000259" key="4">
    <source>
        <dbReference type="Pfam" id="PF13649"/>
    </source>
</evidence>
<evidence type="ECO:0000256" key="2">
    <source>
        <dbReference type="ARBA" id="ARBA00022679"/>
    </source>
</evidence>
<reference evidence="5 6" key="1">
    <citation type="submission" date="2021-03" db="EMBL/GenBank/DDBJ databases">
        <title>Sequencing the genomes of 1000 actinobacteria strains.</title>
        <authorList>
            <person name="Klenk H.-P."/>
        </authorList>
    </citation>
    <scope>NUCLEOTIDE SEQUENCE [LARGE SCALE GENOMIC DNA]</scope>
    <source>
        <strain evidence="5 6">DSM 14566</strain>
    </source>
</reference>
<keyword evidence="6" id="KW-1185">Reference proteome</keyword>
<comment type="caution">
    <text evidence="5">The sequence shown here is derived from an EMBL/GenBank/DDBJ whole genome shotgun (WGS) entry which is preliminary data.</text>
</comment>
<dbReference type="EMBL" id="JAGIOD010000001">
    <property type="protein sequence ID" value="MBP2382051.1"/>
    <property type="molecule type" value="Genomic_DNA"/>
</dbReference>
<dbReference type="InterPro" id="IPR041698">
    <property type="entry name" value="Methyltransf_25"/>
</dbReference>
<keyword evidence="1 5" id="KW-0489">Methyltransferase</keyword>
<organism evidence="5 6">
    <name type="scientific">Brachybacterium sacelli</name>
    <dbReference type="NCBI Taxonomy" id="173364"/>
    <lineage>
        <taxon>Bacteria</taxon>
        <taxon>Bacillati</taxon>
        <taxon>Actinomycetota</taxon>
        <taxon>Actinomycetes</taxon>
        <taxon>Micrococcales</taxon>
        <taxon>Dermabacteraceae</taxon>
        <taxon>Brachybacterium</taxon>
    </lineage>
</organism>
<dbReference type="PANTHER" id="PTHR43464:SF19">
    <property type="entry name" value="UBIQUINONE BIOSYNTHESIS O-METHYLTRANSFERASE, MITOCHONDRIAL"/>
    <property type="match status" value="1"/>
</dbReference>
<dbReference type="Gene3D" id="3.40.50.150">
    <property type="entry name" value="Vaccinia Virus protein VP39"/>
    <property type="match status" value="1"/>
</dbReference>
<keyword evidence="2" id="KW-0808">Transferase</keyword>
<evidence type="ECO:0000256" key="1">
    <source>
        <dbReference type="ARBA" id="ARBA00022603"/>
    </source>
</evidence>
<dbReference type="InterPro" id="IPR029063">
    <property type="entry name" value="SAM-dependent_MTases_sf"/>
</dbReference>
<dbReference type="Proteomes" id="UP001519290">
    <property type="component" value="Unassembled WGS sequence"/>
</dbReference>
<dbReference type="PANTHER" id="PTHR43464">
    <property type="entry name" value="METHYLTRANSFERASE"/>
    <property type="match status" value="1"/>
</dbReference>
<dbReference type="Pfam" id="PF13649">
    <property type="entry name" value="Methyltransf_25"/>
    <property type="match status" value="1"/>
</dbReference>
<dbReference type="SUPFAM" id="SSF53335">
    <property type="entry name" value="S-adenosyl-L-methionine-dependent methyltransferases"/>
    <property type="match status" value="1"/>
</dbReference>
<proteinExistence type="predicted"/>
<dbReference type="GO" id="GO:0008168">
    <property type="term" value="F:methyltransferase activity"/>
    <property type="evidence" value="ECO:0007669"/>
    <property type="project" value="UniProtKB-KW"/>
</dbReference>